<dbReference type="Proteomes" id="UP000689195">
    <property type="component" value="Unassembled WGS sequence"/>
</dbReference>
<feature type="region of interest" description="Disordered" evidence="4">
    <location>
        <begin position="112"/>
        <end position="145"/>
    </location>
</feature>
<dbReference type="GO" id="GO:0005856">
    <property type="term" value="C:cytoskeleton"/>
    <property type="evidence" value="ECO:0007669"/>
    <property type="project" value="UniProtKB-ARBA"/>
</dbReference>
<organism evidence="5 6">
    <name type="scientific">Paramecium pentaurelia</name>
    <dbReference type="NCBI Taxonomy" id="43138"/>
    <lineage>
        <taxon>Eukaryota</taxon>
        <taxon>Sar</taxon>
        <taxon>Alveolata</taxon>
        <taxon>Ciliophora</taxon>
        <taxon>Intramacronucleata</taxon>
        <taxon>Oligohymenophorea</taxon>
        <taxon>Peniculida</taxon>
        <taxon>Parameciidae</taxon>
        <taxon>Paramecium</taxon>
    </lineage>
</organism>
<gene>
    <name evidence="5" type="ORF">PPENT_87.1.T0590035</name>
</gene>
<feature type="coiled-coil region" evidence="3">
    <location>
        <begin position="482"/>
        <end position="517"/>
    </location>
</feature>
<evidence type="ECO:0000256" key="4">
    <source>
        <dbReference type="SAM" id="MobiDB-lite"/>
    </source>
</evidence>
<feature type="compositionally biased region" description="Basic and acidic residues" evidence="4">
    <location>
        <begin position="952"/>
        <end position="976"/>
    </location>
</feature>
<dbReference type="EMBL" id="CAJJDO010000059">
    <property type="protein sequence ID" value="CAD8173284.1"/>
    <property type="molecule type" value="Genomic_DNA"/>
</dbReference>
<name>A0A8S1V8T8_9CILI</name>
<accession>A0A8S1V8T8</accession>
<feature type="compositionally biased region" description="Basic and acidic residues" evidence="4">
    <location>
        <begin position="918"/>
        <end position="938"/>
    </location>
</feature>
<dbReference type="AlphaFoldDB" id="A0A8S1V8T8"/>
<comment type="similarity">
    <text evidence="1">Belongs to the FAM161 family.</text>
</comment>
<comment type="caution">
    <text evidence="5">The sequence shown here is derived from an EMBL/GenBank/DDBJ whole genome shotgun (WGS) entry which is preliminary data.</text>
</comment>
<dbReference type="GO" id="GO:0044782">
    <property type="term" value="P:cilium organization"/>
    <property type="evidence" value="ECO:0007669"/>
    <property type="project" value="TreeGrafter"/>
</dbReference>
<evidence type="ECO:0000313" key="6">
    <source>
        <dbReference type="Proteomes" id="UP000689195"/>
    </source>
</evidence>
<dbReference type="PANTHER" id="PTHR21501:SF1">
    <property type="entry name" value="PROTEIN FAM-161"/>
    <property type="match status" value="1"/>
</dbReference>
<feature type="region of interest" description="Disordered" evidence="4">
    <location>
        <begin position="918"/>
        <end position="976"/>
    </location>
</feature>
<evidence type="ECO:0000313" key="5">
    <source>
        <dbReference type="EMBL" id="CAD8173284.1"/>
    </source>
</evidence>
<feature type="region of interest" description="Disordered" evidence="4">
    <location>
        <begin position="847"/>
        <end position="866"/>
    </location>
</feature>
<evidence type="ECO:0000256" key="2">
    <source>
        <dbReference type="ARBA" id="ARBA00023054"/>
    </source>
</evidence>
<evidence type="ECO:0000256" key="1">
    <source>
        <dbReference type="ARBA" id="ARBA00006663"/>
    </source>
</evidence>
<sequence>MPAEIARGKKYYQQNINNDLPTKDELFSQLGIMPDDDSVKVNNHKDDHLRISKQLIQEKLKRLYYINIVRVIKLLGTKTSNSISDQIEKLEKMLEEHKQQMHPIAEQYEQMRLSDVRSKSYNPKRQRSQSPKVRRSQKDIDGPHGDFLKVVLPKQKLQKYKSESKLISDDDFQKKFKNFLRNKRKNDLSRNSSQEKLEFDLYQSTIPNRGRWNQKHIYKAVFKDRSVLRNDSSIKQQLCEQIFKQIDNKQVGLIDKIQTIKYMISNPEIMEAFNINPKDLNLQVNKFPTKQQGVFTQNEFTKFLQKYKNQYDHEAFGGLSHVSQQQQVSSCLLNEDQIQILKKIFDSLQNDMIAQRKELIQAIRNDIQVVRILHVQAAYVTAIDKILNLETILSQLEAQIFEFPYISWKQFMDAFEYDIMVSKQQLSFGTLKESQKQVDDQDSVDVPEELQQLIKDQFNKIVMDDYVTAFDLIECIRRAPLYSQLRKQIIRKQQKKSDIKEETLEQVLKRIEETAEEYLTFQEFISYFTRRGQPKFNEEVASLAKSVNVTEALQNDENRIDDYDSDPELHTYQDKIKFKNQCCTKRTINKIASKLISIINIFSSQKIIAIEKIQYKRRFLICHITQPQYGAYSKPSDYQFKVTQPQSFNFDKREKERSISIRERKLQEMLDEKKRNNSFKSFKAKEIPQIVKQDGLYDKILNDNEKRREEVKNNIVQITLKNERPFSFYKRDQNSSKKPRKKYWEEKEKFVFKAKAIPWHVHVELLKQMEQDEETKRKERIAKHAQELAMTSRMPPKMEMHERQKLGHPQSPKYMQTQLTYKAKFIPDFDKLHSSFQDQLNRKKQQMRTTEPFNFQQSHKGVDRPYLERENEIKINPIKLDIIEEEAKKKMNIKPIKQPPSTKKWESNCEFLKKEKIKKAEKQEQIKKEEQERLDRKEKFKQRVQQSEDIQDNSKKLEQQRKDRIAQLKKESKEQEIKQKQIIQNCTEQPLLVKRPTKKDVELEKMKQLSKIDKMLKQNGVMNREEYFNKEEKAMLDDINYLKKHGYEDDFEKE</sequence>
<dbReference type="GO" id="GO:0005929">
    <property type="term" value="C:cilium"/>
    <property type="evidence" value="ECO:0007669"/>
    <property type="project" value="TreeGrafter"/>
</dbReference>
<feature type="compositionally biased region" description="Basic and acidic residues" evidence="4">
    <location>
        <begin position="136"/>
        <end position="145"/>
    </location>
</feature>
<dbReference type="OrthoDB" id="297644at2759"/>
<feature type="coiled-coil region" evidence="3">
    <location>
        <begin position="80"/>
        <end position="107"/>
    </location>
</feature>
<dbReference type="InterPro" id="IPR019579">
    <property type="entry name" value="FAM161A/B"/>
</dbReference>
<evidence type="ECO:0000256" key="3">
    <source>
        <dbReference type="SAM" id="Coils"/>
    </source>
</evidence>
<keyword evidence="6" id="KW-1185">Reference proteome</keyword>
<dbReference type="PANTHER" id="PTHR21501">
    <property type="entry name" value="PROTEIN FAM-161"/>
    <property type="match status" value="1"/>
</dbReference>
<proteinExistence type="inferred from homology"/>
<feature type="compositionally biased region" description="Basic residues" evidence="4">
    <location>
        <begin position="122"/>
        <end position="135"/>
    </location>
</feature>
<keyword evidence="2 3" id="KW-0175">Coiled coil</keyword>
<protein>
    <submittedName>
        <fullName evidence="5">Uncharacterized protein</fullName>
    </submittedName>
</protein>
<dbReference type="Pfam" id="PF10595">
    <property type="entry name" value="FAM161A_B"/>
    <property type="match status" value="1"/>
</dbReference>
<dbReference type="InterPro" id="IPR051655">
    <property type="entry name" value="FAM161"/>
</dbReference>
<feature type="compositionally biased region" description="Polar residues" evidence="4">
    <location>
        <begin position="847"/>
        <end position="859"/>
    </location>
</feature>
<reference evidence="5" key="1">
    <citation type="submission" date="2021-01" db="EMBL/GenBank/DDBJ databases">
        <authorList>
            <consortium name="Genoscope - CEA"/>
            <person name="William W."/>
        </authorList>
    </citation>
    <scope>NUCLEOTIDE SEQUENCE</scope>
</reference>